<accession>A0ABQ4PRG5</accession>
<evidence type="ECO:0008006" key="4">
    <source>
        <dbReference type="Google" id="ProtNLM"/>
    </source>
</evidence>
<proteinExistence type="inferred from homology"/>
<evidence type="ECO:0000256" key="1">
    <source>
        <dbReference type="ARBA" id="ARBA00009964"/>
    </source>
</evidence>
<gene>
    <name evidence="2" type="ORF">TUM4438_43570</name>
</gene>
<dbReference type="SUPFAM" id="SSF46689">
    <property type="entry name" value="Homeodomain-like"/>
    <property type="match status" value="1"/>
</dbReference>
<dbReference type="InterPro" id="IPR009057">
    <property type="entry name" value="Homeodomain-like_sf"/>
</dbReference>
<evidence type="ECO:0000313" key="2">
    <source>
        <dbReference type="EMBL" id="GIU52017.1"/>
    </source>
</evidence>
<reference evidence="2" key="1">
    <citation type="submission" date="2021-05" db="EMBL/GenBank/DDBJ databases">
        <title>Molecular characterization for Shewanella algae harboring chromosomal blaOXA-55-like strains isolated from clinical and environment sample.</title>
        <authorList>
            <person name="Ohama Y."/>
            <person name="Aoki K."/>
            <person name="Harada S."/>
            <person name="Moriya K."/>
            <person name="Ishii Y."/>
            <person name="Tateda K."/>
        </authorList>
    </citation>
    <scope>NUCLEOTIDE SEQUENCE</scope>
    <source>
        <strain evidence="2">JCM 11563</strain>
    </source>
</reference>
<comment type="similarity">
    <text evidence="1">Belongs to the transposase 8 family.</text>
</comment>
<comment type="caution">
    <text evidence="2">The sequence shown here is derived from an EMBL/GenBank/DDBJ whole genome shotgun (WGS) entry which is preliminary data.</text>
</comment>
<name>A0ABQ4PRG5_9GAMM</name>
<dbReference type="InterPro" id="IPR002514">
    <property type="entry name" value="Transposase_8"/>
</dbReference>
<dbReference type="Proteomes" id="UP000887104">
    <property type="component" value="Unassembled WGS sequence"/>
</dbReference>
<sequence length="166" mass="18780">MARYSQERKEAILKKLLPPKNMTVAEVALSEGISTKTLYHWRDKLRKEGLPVPGKTLTSDDWSAEAKLAVIIETAPMSEAGISQYCREKGLFREQILEWKEDCLGGFQSSKSQAKEIKIQAKADKAEIKSLKRELRYKDKALAETAALLVLRKKLNALWGDDNEES</sequence>
<dbReference type="Pfam" id="PF01527">
    <property type="entry name" value="HTH_Tnp_1"/>
    <property type="match status" value="1"/>
</dbReference>
<protein>
    <recommendedName>
        <fullName evidence="4">Transposase</fullName>
    </recommendedName>
</protein>
<evidence type="ECO:0000313" key="3">
    <source>
        <dbReference type="Proteomes" id="UP000887104"/>
    </source>
</evidence>
<organism evidence="2 3">
    <name type="scientific">Shewanella sairae</name>
    <dbReference type="NCBI Taxonomy" id="190310"/>
    <lineage>
        <taxon>Bacteria</taxon>
        <taxon>Pseudomonadati</taxon>
        <taxon>Pseudomonadota</taxon>
        <taxon>Gammaproteobacteria</taxon>
        <taxon>Alteromonadales</taxon>
        <taxon>Shewanellaceae</taxon>
        <taxon>Shewanella</taxon>
    </lineage>
</organism>
<dbReference type="EMBL" id="BPEY01000146">
    <property type="protein sequence ID" value="GIU52017.1"/>
    <property type="molecule type" value="Genomic_DNA"/>
</dbReference>
<keyword evidence="3" id="KW-1185">Reference proteome</keyword>